<sequence>MMIPKRSIAIVDDDGRVLESLANLLSSFGYHPRPFTSALDLLAADILPQVCCVITDREMPLMNGLELLAHIKRSEFPVPVIIITGKPSEDTELFYANQGAAGFLRKPLDWDSLYCLLQRWC</sequence>
<comment type="caution">
    <text evidence="4">The sequence shown here is derived from an EMBL/GenBank/DDBJ whole genome shotgun (WGS) entry which is preliminary data.</text>
</comment>
<evidence type="ECO:0000259" key="3">
    <source>
        <dbReference type="PROSITE" id="PS50110"/>
    </source>
</evidence>
<dbReference type="Proteomes" id="UP000637423">
    <property type="component" value="Unassembled WGS sequence"/>
</dbReference>
<dbReference type="InterPro" id="IPR050595">
    <property type="entry name" value="Bact_response_regulator"/>
</dbReference>
<reference evidence="4" key="2">
    <citation type="submission" date="2020-09" db="EMBL/GenBank/DDBJ databases">
        <authorList>
            <person name="Sun Q."/>
            <person name="Zhou Y."/>
        </authorList>
    </citation>
    <scope>NUCLEOTIDE SEQUENCE</scope>
    <source>
        <strain evidence="4">CGMCC 1.10998</strain>
    </source>
</reference>
<evidence type="ECO:0000313" key="4">
    <source>
        <dbReference type="EMBL" id="GGC85989.1"/>
    </source>
</evidence>
<dbReference type="GO" id="GO:0000160">
    <property type="term" value="P:phosphorelay signal transduction system"/>
    <property type="evidence" value="ECO:0007669"/>
    <property type="project" value="InterPro"/>
</dbReference>
<dbReference type="PANTHER" id="PTHR44591">
    <property type="entry name" value="STRESS RESPONSE REGULATOR PROTEIN 1"/>
    <property type="match status" value="1"/>
</dbReference>
<evidence type="ECO:0000313" key="5">
    <source>
        <dbReference type="Proteomes" id="UP000637423"/>
    </source>
</evidence>
<reference evidence="4" key="1">
    <citation type="journal article" date="2014" name="Int. J. Syst. Evol. Microbiol.">
        <title>Complete genome sequence of Corynebacterium casei LMG S-19264T (=DSM 44701T), isolated from a smear-ripened cheese.</title>
        <authorList>
            <consortium name="US DOE Joint Genome Institute (JGI-PGF)"/>
            <person name="Walter F."/>
            <person name="Albersmeier A."/>
            <person name="Kalinowski J."/>
            <person name="Ruckert C."/>
        </authorList>
    </citation>
    <scope>NUCLEOTIDE SEQUENCE</scope>
    <source>
        <strain evidence="4">CGMCC 1.10998</strain>
    </source>
</reference>
<evidence type="ECO:0000256" key="2">
    <source>
        <dbReference type="PROSITE-ProRule" id="PRU00169"/>
    </source>
</evidence>
<accession>A0A916XM49</accession>
<evidence type="ECO:0000256" key="1">
    <source>
        <dbReference type="ARBA" id="ARBA00022553"/>
    </source>
</evidence>
<dbReference type="PROSITE" id="PS50110">
    <property type="entry name" value="RESPONSE_REGULATORY"/>
    <property type="match status" value="1"/>
</dbReference>
<dbReference type="AlphaFoldDB" id="A0A916XM49"/>
<feature type="modified residue" description="4-aspartylphosphate" evidence="2">
    <location>
        <position position="56"/>
    </location>
</feature>
<feature type="domain" description="Response regulatory" evidence="3">
    <location>
        <begin position="7"/>
        <end position="121"/>
    </location>
</feature>
<name>A0A916XM49_9BURK</name>
<dbReference type="PANTHER" id="PTHR44591:SF25">
    <property type="entry name" value="CHEMOTAXIS TWO-COMPONENT RESPONSE REGULATOR"/>
    <property type="match status" value="1"/>
</dbReference>
<gene>
    <name evidence="4" type="ORF">GCM10011396_36660</name>
</gene>
<dbReference type="Pfam" id="PF00072">
    <property type="entry name" value="Response_reg"/>
    <property type="match status" value="1"/>
</dbReference>
<organism evidence="4 5">
    <name type="scientific">Undibacterium terreum</name>
    <dbReference type="NCBI Taxonomy" id="1224302"/>
    <lineage>
        <taxon>Bacteria</taxon>
        <taxon>Pseudomonadati</taxon>
        <taxon>Pseudomonadota</taxon>
        <taxon>Betaproteobacteria</taxon>
        <taxon>Burkholderiales</taxon>
        <taxon>Oxalobacteraceae</taxon>
        <taxon>Undibacterium</taxon>
    </lineage>
</organism>
<dbReference type="InterPro" id="IPR001789">
    <property type="entry name" value="Sig_transdc_resp-reg_receiver"/>
</dbReference>
<protein>
    <recommendedName>
        <fullName evidence="3">Response regulatory domain-containing protein</fullName>
    </recommendedName>
</protein>
<dbReference type="SUPFAM" id="SSF52172">
    <property type="entry name" value="CheY-like"/>
    <property type="match status" value="1"/>
</dbReference>
<proteinExistence type="predicted"/>
<dbReference type="Gene3D" id="3.40.50.2300">
    <property type="match status" value="1"/>
</dbReference>
<dbReference type="RefSeq" id="WP_188567509.1">
    <property type="nucleotide sequence ID" value="NZ_BMED01000003.1"/>
</dbReference>
<dbReference type="EMBL" id="BMED01000003">
    <property type="protein sequence ID" value="GGC85989.1"/>
    <property type="molecule type" value="Genomic_DNA"/>
</dbReference>
<dbReference type="InterPro" id="IPR011006">
    <property type="entry name" value="CheY-like_superfamily"/>
</dbReference>
<dbReference type="SMART" id="SM00448">
    <property type="entry name" value="REC"/>
    <property type="match status" value="1"/>
</dbReference>
<keyword evidence="1 2" id="KW-0597">Phosphoprotein</keyword>
<keyword evidence="5" id="KW-1185">Reference proteome</keyword>